<sequence length="346" mass="37992">MSGSITLYADVPDFSIKLLANSDQSSPWGERLILIKGTKKVLQAQLDPTQQRCPPLEHLLGREHITHNAKVLPEELTRSLSGREHITYNARYCLRTLHAYSQAGSILNTNAKVLYSNSEFVQGAIMGMRHKAGVGLHSLIKTLLLQTWKATKPGTWVITPTPAPSKPVPGVDLPRKAEYGPCKTKYSGFLRTLGLKITSGLLDQNPHVIKNLRVPMQSPGPEKISGPGKGRPSGSYITPGSKRPPGPEKPPGSKRPPGPKEISGFKTTSESRGTSGFQNDLRVQNDLWVQKKPPGLKRPLGLEELRVPRRPPGSKRHPGLEEPLGFPNDLRVQNDLWVQKKPSGSK</sequence>
<dbReference type="EMBL" id="QGKV02000299">
    <property type="protein sequence ID" value="KAF3590491.1"/>
    <property type="molecule type" value="Genomic_DNA"/>
</dbReference>
<gene>
    <name evidence="2" type="ORF">DY000_02021837</name>
</gene>
<comment type="caution">
    <text evidence="2">The sequence shown here is derived from an EMBL/GenBank/DDBJ whole genome shotgun (WGS) entry which is preliminary data.</text>
</comment>
<keyword evidence="3" id="KW-1185">Reference proteome</keyword>
<evidence type="ECO:0000256" key="1">
    <source>
        <dbReference type="SAM" id="MobiDB-lite"/>
    </source>
</evidence>
<proteinExistence type="predicted"/>
<feature type="compositionally biased region" description="Pro residues" evidence="1">
    <location>
        <begin position="242"/>
        <end position="256"/>
    </location>
</feature>
<evidence type="ECO:0000313" key="2">
    <source>
        <dbReference type="EMBL" id="KAF3590491.1"/>
    </source>
</evidence>
<organism evidence="2 3">
    <name type="scientific">Brassica cretica</name>
    <name type="common">Mustard</name>
    <dbReference type="NCBI Taxonomy" id="69181"/>
    <lineage>
        <taxon>Eukaryota</taxon>
        <taxon>Viridiplantae</taxon>
        <taxon>Streptophyta</taxon>
        <taxon>Embryophyta</taxon>
        <taxon>Tracheophyta</taxon>
        <taxon>Spermatophyta</taxon>
        <taxon>Magnoliopsida</taxon>
        <taxon>eudicotyledons</taxon>
        <taxon>Gunneridae</taxon>
        <taxon>Pentapetalae</taxon>
        <taxon>rosids</taxon>
        <taxon>malvids</taxon>
        <taxon>Brassicales</taxon>
        <taxon>Brassicaceae</taxon>
        <taxon>Brassiceae</taxon>
        <taxon>Brassica</taxon>
    </lineage>
</organism>
<name>A0ABQ7E124_BRACR</name>
<accession>A0ABQ7E124</accession>
<reference evidence="2 3" key="1">
    <citation type="journal article" date="2020" name="BMC Genomics">
        <title>Intraspecific diversification of the crop wild relative Brassica cretica Lam. using demographic model selection.</title>
        <authorList>
            <person name="Kioukis A."/>
            <person name="Michalopoulou V.A."/>
            <person name="Briers L."/>
            <person name="Pirintsos S."/>
            <person name="Studholme D.J."/>
            <person name="Pavlidis P."/>
            <person name="Sarris P.F."/>
        </authorList>
    </citation>
    <scope>NUCLEOTIDE SEQUENCE [LARGE SCALE GENOMIC DNA]</scope>
    <source>
        <strain evidence="3">cv. PFS-1207/04</strain>
    </source>
</reference>
<feature type="compositionally biased region" description="Polar residues" evidence="1">
    <location>
        <begin position="265"/>
        <end position="282"/>
    </location>
</feature>
<evidence type="ECO:0000313" key="3">
    <source>
        <dbReference type="Proteomes" id="UP000266723"/>
    </source>
</evidence>
<feature type="compositionally biased region" description="Basic residues" evidence="1">
    <location>
        <begin position="308"/>
        <end position="317"/>
    </location>
</feature>
<feature type="region of interest" description="Disordered" evidence="1">
    <location>
        <begin position="212"/>
        <end position="346"/>
    </location>
</feature>
<protein>
    <submittedName>
        <fullName evidence="2">Uncharacterized protein</fullName>
    </submittedName>
</protein>
<dbReference type="Proteomes" id="UP000266723">
    <property type="component" value="Unassembled WGS sequence"/>
</dbReference>